<keyword evidence="3" id="KW-1185">Reference proteome</keyword>
<dbReference type="Proteomes" id="UP000029964">
    <property type="component" value="Unassembled WGS sequence"/>
</dbReference>
<evidence type="ECO:0000313" key="2">
    <source>
        <dbReference type="EMBL" id="KFH45049.1"/>
    </source>
</evidence>
<comment type="caution">
    <text evidence="2">The sequence shown here is derived from an EMBL/GenBank/DDBJ whole genome shotgun (WGS) entry which is preliminary data.</text>
</comment>
<gene>
    <name evidence="2" type="ORF">ACRE_041040</name>
</gene>
<feature type="compositionally biased region" description="Basic and acidic residues" evidence="1">
    <location>
        <begin position="28"/>
        <end position="44"/>
    </location>
</feature>
<dbReference type="EMBL" id="JPKY01000038">
    <property type="protein sequence ID" value="KFH45049.1"/>
    <property type="molecule type" value="Genomic_DNA"/>
</dbReference>
<feature type="region of interest" description="Disordered" evidence="1">
    <location>
        <begin position="28"/>
        <end position="48"/>
    </location>
</feature>
<dbReference type="HOGENOM" id="CLU_1408358_0_0_1"/>
<accession>A0A086T6R7</accession>
<dbReference type="AlphaFoldDB" id="A0A086T6R7"/>
<protein>
    <submittedName>
        <fullName evidence="2">Uncharacterized protein</fullName>
    </submittedName>
</protein>
<reference evidence="3" key="1">
    <citation type="journal article" date="2014" name="Genome Announc.">
        <title>Genome sequence and annotation of Acremonium chrysogenum, producer of the beta-lactam antibiotic cephalosporin C.</title>
        <authorList>
            <person name="Terfehr D."/>
            <person name="Dahlmann T.A."/>
            <person name="Specht T."/>
            <person name="Zadra I."/>
            <person name="Kuernsteiner H."/>
            <person name="Kueck U."/>
        </authorList>
    </citation>
    <scope>NUCLEOTIDE SEQUENCE [LARGE SCALE GENOMIC DNA]</scope>
    <source>
        <strain evidence="3">ATCC 11550 / CBS 779.69 / DSM 880 / IAM 14645 / JCM 23072 / IMI 49137</strain>
    </source>
</reference>
<evidence type="ECO:0000256" key="1">
    <source>
        <dbReference type="SAM" id="MobiDB-lite"/>
    </source>
</evidence>
<evidence type="ECO:0000313" key="3">
    <source>
        <dbReference type="Proteomes" id="UP000029964"/>
    </source>
</evidence>
<sequence length="193" mass="21920">MCTPAAMRRRVKFAKKIECVDQPVTHTREGKPLDIDRQPDEGHTEALCPPPNLHTMPCTLSRYRPKKLWTDLLLPVDMHSLQSAEDELRSEDCDADGGLVARGQELDDHPFSDFRSLPLARVRKITASRFNELVTGEFMGKFLMYFAQPVSYRTTCVEDSESNASTASSKQDGQAREYWAEGALTDFFERSQM</sequence>
<organism evidence="2 3">
    <name type="scientific">Hapsidospora chrysogenum (strain ATCC 11550 / CBS 779.69 / DSM 880 / IAM 14645 / JCM 23072 / IMI 49137)</name>
    <name type="common">Acremonium chrysogenum</name>
    <dbReference type="NCBI Taxonomy" id="857340"/>
    <lineage>
        <taxon>Eukaryota</taxon>
        <taxon>Fungi</taxon>
        <taxon>Dikarya</taxon>
        <taxon>Ascomycota</taxon>
        <taxon>Pezizomycotina</taxon>
        <taxon>Sordariomycetes</taxon>
        <taxon>Hypocreomycetidae</taxon>
        <taxon>Hypocreales</taxon>
        <taxon>Bionectriaceae</taxon>
        <taxon>Hapsidospora</taxon>
    </lineage>
</organism>
<proteinExistence type="predicted"/>
<name>A0A086T6R7_HAPC1</name>